<dbReference type="PANTHER" id="PTHR31727:SF6">
    <property type="entry name" value="OLEOYL-ACYL CARRIER PROTEIN THIOESTERASE 1, CHLOROPLASTIC"/>
    <property type="match status" value="1"/>
</dbReference>
<dbReference type="InterPro" id="IPR049427">
    <property type="entry name" value="Acyl-ACP_TE_C"/>
</dbReference>
<name>A0A174HLW3_9CLOT</name>
<evidence type="ECO:0000313" key="11">
    <source>
        <dbReference type="Proteomes" id="UP000095558"/>
    </source>
</evidence>
<evidence type="ECO:0000256" key="5">
    <source>
        <dbReference type="ARBA" id="ARBA00022946"/>
    </source>
</evidence>
<dbReference type="AlphaFoldDB" id="A0A174HLW3"/>
<feature type="domain" description="Acyl-ACP thioesterase N-terminal hotdog" evidence="8">
    <location>
        <begin position="4"/>
        <end position="131"/>
    </location>
</feature>
<dbReference type="InterPro" id="IPR002864">
    <property type="entry name" value="Acyl-ACP_thioesterase_NHD"/>
</dbReference>
<accession>A0A174HLW3</accession>
<keyword evidence="3" id="KW-0378">Hydrolase</keyword>
<sequence length="250" mass="29683">MGIKTEKEYEVHYYEVNYKLECKISSIINYFCDIGTFQSESLGVGIDYLTERRLAWVFYRYDINIKRYPKFGEKIKVVTKAKSFKKFYASREYEIYDENNEKIVDGEGIFLLINIDKRRAVRIPDDQYTAYGVELDEKSDIKIEKLEKLQEVTSKNFFKVRYGDIDSNMHVNNVRYVEWAVESLPLEIVLNYELKDLSVVFEKECKYGAEIIASYELREDNDELIVLHKIENDEGTELSILKSRWIKLKN</sequence>
<dbReference type="InterPro" id="IPR029069">
    <property type="entry name" value="HotDog_dom_sf"/>
</dbReference>
<dbReference type="SUPFAM" id="SSF54637">
    <property type="entry name" value="Thioesterase/thiol ester dehydrase-isomerase"/>
    <property type="match status" value="2"/>
</dbReference>
<dbReference type="EMBL" id="CYZV01000046">
    <property type="protein sequence ID" value="CUO74436.1"/>
    <property type="molecule type" value="Genomic_DNA"/>
</dbReference>
<dbReference type="GeneID" id="83011624"/>
<dbReference type="Pfam" id="PF20791">
    <property type="entry name" value="Acyl-ACP_TE_C"/>
    <property type="match status" value="1"/>
</dbReference>
<feature type="domain" description="Acyl-ACP thioesterase-like C-terminal" evidence="9">
    <location>
        <begin position="150"/>
        <end position="247"/>
    </location>
</feature>
<dbReference type="RefSeq" id="WP_042397281.1">
    <property type="nucleotide sequence ID" value="NZ_CYYT01000012.1"/>
</dbReference>
<dbReference type="Proteomes" id="UP000095558">
    <property type="component" value="Unassembled WGS sequence"/>
</dbReference>
<evidence type="ECO:0000259" key="8">
    <source>
        <dbReference type="Pfam" id="PF01643"/>
    </source>
</evidence>
<keyword evidence="5" id="KW-0809">Transit peptide</keyword>
<evidence type="ECO:0000256" key="2">
    <source>
        <dbReference type="ARBA" id="ARBA00022516"/>
    </source>
</evidence>
<evidence type="ECO:0000256" key="7">
    <source>
        <dbReference type="ARBA" id="ARBA00023160"/>
    </source>
</evidence>
<dbReference type="GO" id="GO:0000036">
    <property type="term" value="F:acyl carrier activity"/>
    <property type="evidence" value="ECO:0007669"/>
    <property type="project" value="TreeGrafter"/>
</dbReference>
<evidence type="ECO:0000256" key="1">
    <source>
        <dbReference type="ARBA" id="ARBA00006500"/>
    </source>
</evidence>
<protein>
    <submittedName>
        <fullName evidence="10">Acyl-ACP thioesterase</fullName>
    </submittedName>
</protein>
<dbReference type="OrthoDB" id="9801517at2"/>
<dbReference type="CDD" id="cd00586">
    <property type="entry name" value="4HBT"/>
    <property type="match status" value="1"/>
</dbReference>
<evidence type="ECO:0000256" key="4">
    <source>
        <dbReference type="ARBA" id="ARBA00022832"/>
    </source>
</evidence>
<dbReference type="Gene3D" id="3.10.129.10">
    <property type="entry name" value="Hotdog Thioesterase"/>
    <property type="match status" value="1"/>
</dbReference>
<proteinExistence type="inferred from homology"/>
<evidence type="ECO:0000256" key="6">
    <source>
        <dbReference type="ARBA" id="ARBA00023098"/>
    </source>
</evidence>
<keyword evidence="6" id="KW-0443">Lipid metabolism</keyword>
<keyword evidence="4" id="KW-0276">Fatty acid metabolism</keyword>
<dbReference type="PANTHER" id="PTHR31727">
    <property type="entry name" value="OLEOYL-ACYL CARRIER PROTEIN THIOESTERASE 1, CHLOROPLASTIC"/>
    <property type="match status" value="1"/>
</dbReference>
<comment type="similarity">
    <text evidence="1">Belongs to the acyl-ACP thioesterase family.</text>
</comment>
<keyword evidence="7" id="KW-0275">Fatty acid biosynthesis</keyword>
<gene>
    <name evidence="10" type="ORF">ERS852470_03236</name>
</gene>
<evidence type="ECO:0000256" key="3">
    <source>
        <dbReference type="ARBA" id="ARBA00022801"/>
    </source>
</evidence>
<dbReference type="GO" id="GO:0016297">
    <property type="term" value="F:fatty acyl-[ACP] hydrolase activity"/>
    <property type="evidence" value="ECO:0007669"/>
    <property type="project" value="InterPro"/>
</dbReference>
<dbReference type="Pfam" id="PF01643">
    <property type="entry name" value="Acyl-ACP_TE"/>
    <property type="match status" value="1"/>
</dbReference>
<evidence type="ECO:0000313" key="10">
    <source>
        <dbReference type="EMBL" id="CUO74436.1"/>
    </source>
</evidence>
<organism evidence="10 11">
    <name type="scientific">Clostridium disporicum</name>
    <dbReference type="NCBI Taxonomy" id="84024"/>
    <lineage>
        <taxon>Bacteria</taxon>
        <taxon>Bacillati</taxon>
        <taxon>Bacillota</taxon>
        <taxon>Clostridia</taxon>
        <taxon>Eubacteriales</taxon>
        <taxon>Clostridiaceae</taxon>
        <taxon>Clostridium</taxon>
    </lineage>
</organism>
<reference evidence="10 11" key="1">
    <citation type="submission" date="2015-09" db="EMBL/GenBank/DDBJ databases">
        <authorList>
            <consortium name="Pathogen Informatics"/>
        </authorList>
    </citation>
    <scope>NUCLEOTIDE SEQUENCE [LARGE SCALE GENOMIC DNA]</scope>
    <source>
        <strain evidence="10 11">2789STDY5834855</strain>
    </source>
</reference>
<keyword evidence="2" id="KW-0444">Lipid biosynthesis</keyword>
<dbReference type="InterPro" id="IPR045023">
    <property type="entry name" value="FATA/B"/>
</dbReference>
<evidence type="ECO:0000259" key="9">
    <source>
        <dbReference type="Pfam" id="PF20791"/>
    </source>
</evidence>